<dbReference type="InterPro" id="IPR015032">
    <property type="entry name" value="ThsB__TIR-like_domain"/>
</dbReference>
<gene>
    <name evidence="2" type="ORF">A3Q41_04626</name>
</gene>
<evidence type="ECO:0000259" key="1">
    <source>
        <dbReference type="Pfam" id="PF08937"/>
    </source>
</evidence>
<organism evidence="2 3">
    <name type="scientific">Rhodococcoides fascians</name>
    <name type="common">Rhodococcus fascians</name>
    <dbReference type="NCBI Taxonomy" id="1828"/>
    <lineage>
        <taxon>Bacteria</taxon>
        <taxon>Bacillati</taxon>
        <taxon>Actinomycetota</taxon>
        <taxon>Actinomycetes</taxon>
        <taxon>Mycobacteriales</taxon>
        <taxon>Nocardiaceae</taxon>
        <taxon>Rhodococcoides</taxon>
    </lineage>
</organism>
<dbReference type="InterPro" id="IPR036490">
    <property type="entry name" value="ThsB_TIR-like_sf"/>
</dbReference>
<feature type="domain" description="Thoeris protein ThsB TIR-like" evidence="1">
    <location>
        <begin position="6"/>
        <end position="99"/>
    </location>
</feature>
<reference evidence="2 3" key="1">
    <citation type="journal article" date="2016" name="Genome Announc.">
        <title>Complete Genome and Plasmid Sequences for Rhodococcus fascians D188 and Draft Sequences for Rhodococcus Isolates PBTS 1 and PBTS 2.</title>
        <authorList>
            <person name="Stamler R.A."/>
            <person name="Vereecke D."/>
            <person name="Zhang Y."/>
            <person name="Schilkey F."/>
            <person name="Devitt N."/>
            <person name="Randall J.J."/>
        </authorList>
    </citation>
    <scope>NUCLEOTIDE SEQUENCE [LARGE SCALE GENOMIC DNA]</scope>
    <source>
        <strain evidence="2 3">PBTS2</strain>
    </source>
</reference>
<dbReference type="KEGG" id="rhs:A3Q41_04626"/>
<dbReference type="OrthoDB" id="9811746at2"/>
<dbReference type="Gene3D" id="3.40.50.9200">
    <property type="entry name" value="Hypothetical protein MTH538"/>
    <property type="match status" value="1"/>
</dbReference>
<proteinExistence type="predicted"/>
<dbReference type="Pfam" id="PF08937">
    <property type="entry name" value="ThsB_TIR"/>
    <property type="match status" value="1"/>
</dbReference>
<name>A0A143QRW9_RHOFA</name>
<dbReference type="AlphaFoldDB" id="A0A143QRW9"/>
<evidence type="ECO:0000313" key="2">
    <source>
        <dbReference type="EMBL" id="AMY25895.1"/>
    </source>
</evidence>
<keyword evidence="3" id="KW-1185">Reference proteome</keyword>
<dbReference type="SUPFAM" id="SSF52206">
    <property type="entry name" value="Hypothetical protein MTH538"/>
    <property type="match status" value="1"/>
</dbReference>
<dbReference type="EMBL" id="CP015220">
    <property type="protein sequence ID" value="AMY25895.1"/>
    <property type="molecule type" value="Genomic_DNA"/>
</dbReference>
<dbReference type="RefSeq" id="WP_048318540.1">
    <property type="nucleotide sequence ID" value="NZ_CP015220.1"/>
</dbReference>
<protein>
    <recommendedName>
        <fullName evidence="1">Thoeris protein ThsB TIR-like domain-containing protein</fullName>
    </recommendedName>
</protein>
<accession>A0A143QRW9</accession>
<dbReference type="PATRIC" id="fig|1653479.3.peg.4684"/>
<sequence>MAKKVFLSFHYDGDVMRCQRIRNIGAIEEDREEVSAQKWETIKADGDQAIKNWIAKEMAGKDAVVVLVGGETASRKWVKHEIEKAWKDKVPLVGIRIHGMLDLNGNKGSYGEDPFSKVFDTDGKPLSTYIMLHNPSGPDSKAVYASIRDNFESWVGDAVKRSW</sequence>
<evidence type="ECO:0000313" key="3">
    <source>
        <dbReference type="Proteomes" id="UP000076038"/>
    </source>
</evidence>
<reference evidence="3" key="2">
    <citation type="submission" date="2016-04" db="EMBL/GenBank/DDBJ databases">
        <title>Complete Genome and Plasmid Sequences for Rhodococcus fascians D188 and Draft Sequences for Rhodococcus spp. Isolates PBTS 1 and PBTS 2.</title>
        <authorList>
            <person name="Stamer R."/>
            <person name="Vereecke D."/>
            <person name="Zhang Y."/>
            <person name="Schilkey F."/>
            <person name="Devitt N."/>
            <person name="Randall J."/>
        </authorList>
    </citation>
    <scope>NUCLEOTIDE SEQUENCE [LARGE SCALE GENOMIC DNA]</scope>
    <source>
        <strain evidence="3">PBTS2</strain>
    </source>
</reference>
<dbReference type="Proteomes" id="UP000076038">
    <property type="component" value="Chromosome"/>
</dbReference>